<accession>A0A2L2BNN8</accession>
<dbReference type="InterPro" id="IPR014729">
    <property type="entry name" value="Rossmann-like_a/b/a_fold"/>
</dbReference>
<evidence type="ECO:0000313" key="8">
    <source>
        <dbReference type="EMBL" id="AVG23281.1"/>
    </source>
</evidence>
<dbReference type="Gene3D" id="3.40.50.620">
    <property type="entry name" value="HUPs"/>
    <property type="match status" value="1"/>
</dbReference>
<dbReference type="EC" id="4.1.99.3" evidence="8"/>
<dbReference type="AlphaFoldDB" id="A0A2L2BNN8"/>
<feature type="domain" description="Photolyase/cryptochrome alpha/beta" evidence="7">
    <location>
        <begin position="3"/>
        <end position="131"/>
    </location>
</feature>
<dbReference type="SUPFAM" id="SSF48173">
    <property type="entry name" value="Cryptochrome/photolyase FAD-binding domain"/>
    <property type="match status" value="1"/>
</dbReference>
<dbReference type="Pfam" id="PF03441">
    <property type="entry name" value="FAD_binding_7"/>
    <property type="match status" value="1"/>
</dbReference>
<dbReference type="InterPro" id="IPR002081">
    <property type="entry name" value="Cryptochrome/DNA_photolyase_1"/>
</dbReference>
<dbReference type="InterPro" id="IPR036155">
    <property type="entry name" value="Crypto/Photolyase_N_sf"/>
</dbReference>
<dbReference type="PANTHER" id="PTHR11455:SF9">
    <property type="entry name" value="CRYPTOCHROME CIRCADIAN CLOCK 5 ISOFORM X1"/>
    <property type="match status" value="1"/>
</dbReference>
<dbReference type="PRINTS" id="PR00147">
    <property type="entry name" value="DNAPHOTLYASE"/>
</dbReference>
<evidence type="ECO:0000256" key="5">
    <source>
        <dbReference type="PIRSR" id="PIRSR602081-2"/>
    </source>
</evidence>
<feature type="binding site" evidence="4">
    <location>
        <position position="224"/>
    </location>
    <ligand>
        <name>FAD</name>
        <dbReference type="ChEBI" id="CHEBI:57692"/>
    </ligand>
</feature>
<name>A0A2L2BNN8_9MICO</name>
<dbReference type="PANTHER" id="PTHR11455">
    <property type="entry name" value="CRYPTOCHROME"/>
    <property type="match status" value="1"/>
</dbReference>
<dbReference type="Proteomes" id="UP000243077">
    <property type="component" value="Chromosome"/>
</dbReference>
<keyword evidence="9" id="KW-1185">Reference proteome</keyword>
<organism evidence="8 9">
    <name type="scientific">Pontimonas salivibrio</name>
    <dbReference type="NCBI Taxonomy" id="1159327"/>
    <lineage>
        <taxon>Bacteria</taxon>
        <taxon>Bacillati</taxon>
        <taxon>Actinomycetota</taxon>
        <taxon>Actinomycetes</taxon>
        <taxon>Micrococcales</taxon>
        <taxon>Microbacteriaceae</taxon>
        <taxon>Pontimonas</taxon>
    </lineage>
</organism>
<proteinExistence type="inferred from homology"/>
<dbReference type="InterPro" id="IPR006050">
    <property type="entry name" value="DNA_photolyase_N"/>
</dbReference>
<protein>
    <submittedName>
        <fullName evidence="8">Deoxyribodipyrimidine photo-lyase</fullName>
        <ecNumber evidence="8">4.1.99.3</ecNumber>
    </submittedName>
</protein>
<dbReference type="Gene3D" id="1.10.579.10">
    <property type="entry name" value="DNA Cyclobutane Dipyrimidine Photolyase, subunit A, domain 3"/>
    <property type="match status" value="1"/>
</dbReference>
<dbReference type="GO" id="GO:0009416">
    <property type="term" value="P:response to light stimulus"/>
    <property type="evidence" value="ECO:0007669"/>
    <property type="project" value="TreeGrafter"/>
</dbReference>
<dbReference type="GO" id="GO:0071949">
    <property type="term" value="F:FAD binding"/>
    <property type="evidence" value="ECO:0007669"/>
    <property type="project" value="TreeGrafter"/>
</dbReference>
<dbReference type="SUPFAM" id="SSF52425">
    <property type="entry name" value="Cryptochrome/photolyase, N-terminal domain"/>
    <property type="match status" value="1"/>
</dbReference>
<evidence type="ECO:0000256" key="6">
    <source>
        <dbReference type="RuleBase" id="RU004182"/>
    </source>
</evidence>
<evidence type="ECO:0000256" key="1">
    <source>
        <dbReference type="ARBA" id="ARBA00022630"/>
    </source>
</evidence>
<dbReference type="Pfam" id="PF00875">
    <property type="entry name" value="DNA_photolyase"/>
    <property type="match status" value="1"/>
</dbReference>
<dbReference type="RefSeq" id="WP_104912915.1">
    <property type="nucleotide sequence ID" value="NZ_CP026923.1"/>
</dbReference>
<dbReference type="GO" id="GO:0006950">
    <property type="term" value="P:response to stress"/>
    <property type="evidence" value="ECO:0007669"/>
    <property type="project" value="UniProtKB-ARBA"/>
</dbReference>
<dbReference type="EMBL" id="CP026923">
    <property type="protein sequence ID" value="AVG23281.1"/>
    <property type="molecule type" value="Genomic_DNA"/>
</dbReference>
<evidence type="ECO:0000256" key="4">
    <source>
        <dbReference type="PIRSR" id="PIRSR602081-1"/>
    </source>
</evidence>
<gene>
    <name evidence="8" type="ORF">C3B54_11283</name>
</gene>
<sequence length="455" mass="51504">MSAPTIVWFRDDLRITDHPALNWAIERGGPIVALYLFDQESPEIRPLGSASKWWLRHSLEKLDASLRALGGSLTLRSGPARTAIPELATETSAGAVAWNRRYGPSKAIDQELKTTLRSDGIEAESFQANVLFEPWTITTKDGRPFQVFTPFWRTCLSGEPPREPLPAPTTVTSLAGVTSEHLDEWALVPTSPDWSTGLAETWQPGEAGAMARLEAFLENGLALYHRRDEPGIDATSMLSPHLRFGEISPHQVWQHTHRVTNPEARKNVDKFLSEIGWREFTINVLFQHPDLHTHNIKPAFDHFPWQWPDHAELRPWQQGLTGIPLVDAGMRQLWHTGYMHNRVRMVTASFLVKNMLVHWRLGEQWFWDTLVDADEASNPGSWQWVAGCGTDAAPYFRVFNPVVQAEKFDPDGSYRTKWLPEWGTDDYPEPILDLKESRIRALSAFDVTKAAPPTG</sequence>
<feature type="binding site" evidence="4">
    <location>
        <position position="271"/>
    </location>
    <ligand>
        <name>FAD</name>
        <dbReference type="ChEBI" id="CHEBI:57692"/>
    </ligand>
</feature>
<feature type="binding site" evidence="4">
    <location>
        <begin position="235"/>
        <end position="239"/>
    </location>
    <ligand>
        <name>FAD</name>
        <dbReference type="ChEBI" id="CHEBI:57692"/>
    </ligand>
</feature>
<feature type="site" description="Electron transfer via tryptophanyl radical" evidence="5">
    <location>
        <position position="359"/>
    </location>
</feature>
<evidence type="ECO:0000256" key="2">
    <source>
        <dbReference type="ARBA" id="ARBA00022827"/>
    </source>
</evidence>
<keyword evidence="1 4" id="KW-0285">Flavoprotein</keyword>
<reference evidence="8 9" key="1">
    <citation type="submission" date="2018-02" db="EMBL/GenBank/DDBJ databases">
        <title>Complete genome of the streamlined marine actinobacterium Pontimonas salivibrio CL-TW6 adapted to coastal planktonic lifestype.</title>
        <authorList>
            <person name="Cho B.C."/>
            <person name="Hardies S.C."/>
            <person name="Jang G.I."/>
            <person name="Hwang C.Y."/>
        </authorList>
    </citation>
    <scope>NUCLEOTIDE SEQUENCE [LARGE SCALE GENOMIC DNA]</scope>
    <source>
        <strain evidence="8 9">CL-TW6</strain>
    </source>
</reference>
<dbReference type="PROSITE" id="PS51645">
    <property type="entry name" value="PHR_CRY_ALPHA_BETA"/>
    <property type="match status" value="1"/>
</dbReference>
<evidence type="ECO:0000256" key="3">
    <source>
        <dbReference type="ARBA" id="ARBA00022991"/>
    </source>
</evidence>
<feature type="site" description="Electron transfer via tryptophanyl radical" evidence="5">
    <location>
        <position position="382"/>
    </location>
</feature>
<comment type="similarity">
    <text evidence="6">Belongs to the DNA photolyase family.</text>
</comment>
<dbReference type="PROSITE" id="PS00394">
    <property type="entry name" value="DNA_PHOTOLYASES_1_1"/>
    <property type="match status" value="1"/>
</dbReference>
<keyword evidence="2 4" id="KW-0274">FAD</keyword>
<keyword evidence="8" id="KW-0456">Lyase</keyword>
<dbReference type="OrthoDB" id="9772484at2"/>
<evidence type="ECO:0000259" key="7">
    <source>
        <dbReference type="PROSITE" id="PS51645"/>
    </source>
</evidence>
<dbReference type="KEGG" id="psai:C3B54_11283"/>
<dbReference type="Gene3D" id="1.25.40.80">
    <property type="match status" value="1"/>
</dbReference>
<feature type="binding site" evidence="4">
    <location>
        <begin position="372"/>
        <end position="374"/>
    </location>
    <ligand>
        <name>FAD</name>
        <dbReference type="ChEBI" id="CHEBI:57692"/>
    </ligand>
</feature>
<keyword evidence="3 6" id="KW-0157">Chromophore</keyword>
<dbReference type="GO" id="GO:0003904">
    <property type="term" value="F:deoxyribodipyrimidine photo-lyase activity"/>
    <property type="evidence" value="ECO:0007669"/>
    <property type="project" value="UniProtKB-EC"/>
</dbReference>
<dbReference type="GO" id="GO:0003677">
    <property type="term" value="F:DNA binding"/>
    <property type="evidence" value="ECO:0007669"/>
    <property type="project" value="TreeGrafter"/>
</dbReference>
<dbReference type="InterPro" id="IPR018394">
    <property type="entry name" value="DNA_photolyase_1_CS_C"/>
</dbReference>
<dbReference type="InterPro" id="IPR036134">
    <property type="entry name" value="Crypto/Photolyase_FAD-like_sf"/>
</dbReference>
<dbReference type="GO" id="GO:0006139">
    <property type="term" value="P:nucleobase-containing compound metabolic process"/>
    <property type="evidence" value="ECO:0007669"/>
    <property type="project" value="UniProtKB-ARBA"/>
</dbReference>
<comment type="cofactor">
    <cofactor evidence="4">
        <name>FAD</name>
        <dbReference type="ChEBI" id="CHEBI:57692"/>
    </cofactor>
    <text evidence="4">Binds 1 FAD per subunit.</text>
</comment>
<feature type="site" description="Electron transfer via tryptophanyl radical" evidence="5">
    <location>
        <position position="305"/>
    </location>
</feature>
<dbReference type="InterPro" id="IPR005101">
    <property type="entry name" value="Cryptochr/Photolyase_FAD-bd"/>
</dbReference>
<evidence type="ECO:0000313" key="9">
    <source>
        <dbReference type="Proteomes" id="UP000243077"/>
    </source>
</evidence>